<reference evidence="4 5" key="1">
    <citation type="submission" date="2011-09" db="EMBL/GenBank/DDBJ databases">
        <title>The draft genome of Treponema saccharophilum DSM 2985.</title>
        <authorList>
            <consortium name="US DOE Joint Genome Institute (JGI-PGF)"/>
            <person name="Lucas S."/>
            <person name="Copeland A."/>
            <person name="Lapidus A."/>
            <person name="Glavina del Rio T."/>
            <person name="Dalin E."/>
            <person name="Tice H."/>
            <person name="Bruce D."/>
            <person name="Goodwin L."/>
            <person name="Pitluck S."/>
            <person name="Peters L."/>
            <person name="Kyrpides N."/>
            <person name="Mavromatis K."/>
            <person name="Ivanova N."/>
            <person name="Markowitz V."/>
            <person name="Cheng J.-F."/>
            <person name="Hugenholtz P."/>
            <person name="Woyke T."/>
            <person name="Wu D."/>
            <person name="Gronow S."/>
            <person name="Wellnitz S."/>
            <person name="Brambilla E."/>
            <person name="Klenk H.-P."/>
            <person name="Eisen J.A."/>
        </authorList>
    </citation>
    <scope>NUCLEOTIDE SEQUENCE [LARGE SCALE GENOMIC DNA]</scope>
    <source>
        <strain evidence="4 5">DSM 2985</strain>
    </source>
</reference>
<proteinExistence type="predicted"/>
<dbReference type="PATRIC" id="fig|907348.3.peg.2160"/>
<evidence type="ECO:0000313" key="4">
    <source>
        <dbReference type="EMBL" id="EIC01270.1"/>
    </source>
</evidence>
<dbReference type="EMBL" id="AGRW01000051">
    <property type="protein sequence ID" value="EIC01270.1"/>
    <property type="molecule type" value="Genomic_DNA"/>
</dbReference>
<dbReference type="RefSeq" id="WP_002705534.1">
    <property type="nucleotide sequence ID" value="NZ_AGRW01000051.1"/>
</dbReference>
<dbReference type="Pfam" id="PF00534">
    <property type="entry name" value="Glycos_transf_1"/>
    <property type="match status" value="1"/>
</dbReference>
<evidence type="ECO:0000259" key="3">
    <source>
        <dbReference type="Pfam" id="PF13439"/>
    </source>
</evidence>
<sequence length="361" mass="40708">MILINGNFLCRNLTGIERFAFETCRQLDIILAEKNASGIEFSILVPNNAKTVPEFRNIHTILSEKPLKSFPKWDMFEIAMEAKKRNAVPLNFSNTAPLGKKSGICFIHDIYAHDFPGDFVTFKDRLIRAYSCLHYRNIAKNARLILTVSEFSKKQIQKAYKTDAERIIVVPNGWEHFNSVAEDNGIFSRFPQLAENRFFFTLGSLQKRKNLRWILEYAAGNPEQTFAISGKAIGGMKSTELGDIRKLRNVVLLGYVSDSEVKALMKRCEAFVFPSYYEGFGIPPLEALSAGAKIIVSKNASLPEIYGNAAAYIDACDTNCSLPDLAEKPIKKEDVDGVLRKYTYRNAAEKLYEAVSKIEDN</sequence>
<name>H7EMI5_9SPIR</name>
<gene>
    <name evidence="4" type="ORF">TresaDRAFT_0407</name>
</gene>
<feature type="domain" description="Glycosyltransferase subfamily 4-like N-terminal" evidence="3">
    <location>
        <begin position="101"/>
        <end position="173"/>
    </location>
</feature>
<dbReference type="Pfam" id="PF13439">
    <property type="entry name" value="Glyco_transf_4"/>
    <property type="match status" value="1"/>
</dbReference>
<evidence type="ECO:0000259" key="2">
    <source>
        <dbReference type="Pfam" id="PF00534"/>
    </source>
</evidence>
<keyword evidence="1 4" id="KW-0808">Transferase</keyword>
<accession>H7EMI5</accession>
<evidence type="ECO:0000256" key="1">
    <source>
        <dbReference type="ARBA" id="ARBA00022679"/>
    </source>
</evidence>
<dbReference type="GO" id="GO:0016757">
    <property type="term" value="F:glycosyltransferase activity"/>
    <property type="evidence" value="ECO:0007669"/>
    <property type="project" value="InterPro"/>
</dbReference>
<dbReference type="Proteomes" id="UP000003571">
    <property type="component" value="Unassembled WGS sequence"/>
</dbReference>
<dbReference type="CDD" id="cd03809">
    <property type="entry name" value="GT4_MtfB-like"/>
    <property type="match status" value="1"/>
</dbReference>
<protein>
    <submittedName>
        <fullName evidence="4">Glycosyl transferase group 1</fullName>
    </submittedName>
</protein>
<keyword evidence="5" id="KW-1185">Reference proteome</keyword>
<dbReference type="STRING" id="907348.TresaDRAFT_0407"/>
<comment type="caution">
    <text evidence="4">The sequence shown here is derived from an EMBL/GenBank/DDBJ whole genome shotgun (WGS) entry which is preliminary data.</text>
</comment>
<dbReference type="PANTHER" id="PTHR46401">
    <property type="entry name" value="GLYCOSYLTRANSFERASE WBBK-RELATED"/>
    <property type="match status" value="1"/>
</dbReference>
<dbReference type="eggNOG" id="COG0438">
    <property type="taxonomic scope" value="Bacteria"/>
</dbReference>
<feature type="domain" description="Glycosyl transferase family 1" evidence="2">
    <location>
        <begin position="195"/>
        <end position="310"/>
    </location>
</feature>
<dbReference type="SUPFAM" id="SSF53756">
    <property type="entry name" value="UDP-Glycosyltransferase/glycogen phosphorylase"/>
    <property type="match status" value="1"/>
</dbReference>
<dbReference type="InterPro" id="IPR028098">
    <property type="entry name" value="Glyco_trans_4-like_N"/>
</dbReference>
<dbReference type="InterPro" id="IPR001296">
    <property type="entry name" value="Glyco_trans_1"/>
</dbReference>
<dbReference type="Gene3D" id="3.40.50.2000">
    <property type="entry name" value="Glycogen Phosphorylase B"/>
    <property type="match status" value="2"/>
</dbReference>
<evidence type="ECO:0000313" key="5">
    <source>
        <dbReference type="Proteomes" id="UP000003571"/>
    </source>
</evidence>
<dbReference type="PANTHER" id="PTHR46401:SF2">
    <property type="entry name" value="GLYCOSYLTRANSFERASE WBBK-RELATED"/>
    <property type="match status" value="1"/>
</dbReference>
<organism evidence="4 5">
    <name type="scientific">Treponema saccharophilum DSM 2985</name>
    <dbReference type="NCBI Taxonomy" id="907348"/>
    <lineage>
        <taxon>Bacteria</taxon>
        <taxon>Pseudomonadati</taxon>
        <taxon>Spirochaetota</taxon>
        <taxon>Spirochaetia</taxon>
        <taxon>Spirochaetales</taxon>
        <taxon>Treponemataceae</taxon>
        <taxon>Treponema</taxon>
    </lineage>
</organism>
<dbReference type="OrthoDB" id="9797829at2"/>
<dbReference type="AlphaFoldDB" id="H7EMI5"/>